<dbReference type="RefSeq" id="WP_133590005.1">
    <property type="nucleotide sequence ID" value="NZ_CP037953.1"/>
</dbReference>
<reference evidence="2 3" key="1">
    <citation type="submission" date="2019-03" db="EMBL/GenBank/DDBJ databases">
        <title>Genomic Encyclopedia of Type Strains, Phase IV (KMG-IV): sequencing the most valuable type-strain genomes for metagenomic binning, comparative biology and taxonomic classification.</title>
        <authorList>
            <person name="Goeker M."/>
        </authorList>
    </citation>
    <scope>NUCLEOTIDE SEQUENCE [LARGE SCALE GENOMIC DNA]</scope>
    <source>
        <strain evidence="2 3">DSM 103792</strain>
    </source>
</reference>
<dbReference type="Pfam" id="PF14238">
    <property type="entry name" value="DUF4340"/>
    <property type="match status" value="1"/>
</dbReference>
<dbReference type="AlphaFoldDB" id="A0A4V3D7K7"/>
<evidence type="ECO:0000313" key="2">
    <source>
        <dbReference type="EMBL" id="TDQ48267.1"/>
    </source>
</evidence>
<dbReference type="InterPro" id="IPR025641">
    <property type="entry name" value="DUF4340"/>
</dbReference>
<gene>
    <name evidence="2" type="ORF">EV696_1073</name>
</gene>
<sequence>MNKKVFFSLALATLALILIAVLSKALRTTPGASVQTGALLPQFDNTRASIDRIVVSKGGQNSVQLQRQGEQWLVSSRFDHPANAGALRTLFDDLNNAQQREAKTSDPARYQQLGVHAEGQHLQLSVGDSQYADLILGEVVTRPAGQFVRRADEAQSWLIDREIRLPVTDGGWLQFSLPKMSSADLQKVERYELSGVQCVAAPCPESEKVLFSLSKQAPEETSFTLTPLPAGKSAGPAWKIAGITEVLNGLNSVNDVAKRETLLADNAEPVRTRFTRFDGLQVDTELVKKGEEYWLAFSVTARDDAVEEVKAEATKYAELLTPWSYQIASYKGEGLARGHADLLQEQGAEASQ</sequence>
<protein>
    <submittedName>
        <fullName evidence="2">Uncharacterized protein DUF4340</fullName>
    </submittedName>
</protein>
<keyword evidence="3" id="KW-1185">Reference proteome</keyword>
<dbReference type="Proteomes" id="UP000295375">
    <property type="component" value="Unassembled WGS sequence"/>
</dbReference>
<accession>A0A4V3D7K7</accession>
<dbReference type="OrthoDB" id="7008377at2"/>
<evidence type="ECO:0000313" key="3">
    <source>
        <dbReference type="Proteomes" id="UP000295375"/>
    </source>
</evidence>
<dbReference type="EMBL" id="SNYM01000007">
    <property type="protein sequence ID" value="TDQ48267.1"/>
    <property type="molecule type" value="Genomic_DNA"/>
</dbReference>
<feature type="domain" description="DUF4340" evidence="1">
    <location>
        <begin position="72"/>
        <end position="257"/>
    </location>
</feature>
<comment type="caution">
    <text evidence="2">The sequence shown here is derived from an EMBL/GenBank/DDBJ whole genome shotgun (WGS) entry which is preliminary data.</text>
</comment>
<organism evidence="2 3">
    <name type="scientific">Permianibacter aggregans</name>
    <dbReference type="NCBI Taxonomy" id="1510150"/>
    <lineage>
        <taxon>Bacteria</taxon>
        <taxon>Pseudomonadati</taxon>
        <taxon>Pseudomonadota</taxon>
        <taxon>Gammaproteobacteria</taxon>
        <taxon>Pseudomonadales</taxon>
        <taxon>Pseudomonadaceae</taxon>
        <taxon>Permianibacter</taxon>
    </lineage>
</organism>
<proteinExistence type="predicted"/>
<name>A0A4V3D7K7_9GAMM</name>
<evidence type="ECO:0000259" key="1">
    <source>
        <dbReference type="Pfam" id="PF14238"/>
    </source>
</evidence>